<dbReference type="EMBL" id="OZ035827">
    <property type="protein sequence ID" value="CAL1606545.1"/>
    <property type="molecule type" value="Genomic_DNA"/>
</dbReference>
<feature type="region of interest" description="Disordered" evidence="1">
    <location>
        <begin position="27"/>
        <end position="51"/>
    </location>
</feature>
<evidence type="ECO:0000313" key="3">
    <source>
        <dbReference type="Proteomes" id="UP001497482"/>
    </source>
</evidence>
<name>A0AAV2LZS7_KNICA</name>
<reference evidence="2 3" key="1">
    <citation type="submission" date="2024-04" db="EMBL/GenBank/DDBJ databases">
        <authorList>
            <person name="Waldvogel A.-M."/>
            <person name="Schoenle A."/>
        </authorList>
    </citation>
    <scope>NUCLEOTIDE SEQUENCE [LARGE SCALE GENOMIC DNA]</scope>
</reference>
<evidence type="ECO:0000256" key="1">
    <source>
        <dbReference type="SAM" id="MobiDB-lite"/>
    </source>
</evidence>
<organism evidence="2 3">
    <name type="scientific">Knipowitschia caucasica</name>
    <name type="common">Caucasian dwarf goby</name>
    <name type="synonym">Pomatoschistus caucasicus</name>
    <dbReference type="NCBI Taxonomy" id="637954"/>
    <lineage>
        <taxon>Eukaryota</taxon>
        <taxon>Metazoa</taxon>
        <taxon>Chordata</taxon>
        <taxon>Craniata</taxon>
        <taxon>Vertebrata</taxon>
        <taxon>Euteleostomi</taxon>
        <taxon>Actinopterygii</taxon>
        <taxon>Neopterygii</taxon>
        <taxon>Teleostei</taxon>
        <taxon>Neoteleostei</taxon>
        <taxon>Acanthomorphata</taxon>
        <taxon>Gobiaria</taxon>
        <taxon>Gobiiformes</taxon>
        <taxon>Gobioidei</taxon>
        <taxon>Gobiidae</taxon>
        <taxon>Gobiinae</taxon>
        <taxon>Knipowitschia</taxon>
    </lineage>
</organism>
<sequence length="76" mass="8330">MSVCSEAFDLDAKLAPHHEGAFKIMSPRGVQKSPNESIMQPPSPLEDWCGRSRNSFRKHGLKSTLQELTSDSATTG</sequence>
<evidence type="ECO:0000313" key="2">
    <source>
        <dbReference type="EMBL" id="CAL1606545.1"/>
    </source>
</evidence>
<accession>A0AAV2LZS7</accession>
<dbReference type="Proteomes" id="UP001497482">
    <property type="component" value="Chromosome 5"/>
</dbReference>
<protein>
    <submittedName>
        <fullName evidence="2">Uncharacterized protein</fullName>
    </submittedName>
</protein>
<proteinExistence type="predicted"/>
<gene>
    <name evidence="2" type="ORF">KC01_LOCUS33706</name>
</gene>
<keyword evidence="3" id="KW-1185">Reference proteome</keyword>
<dbReference type="AlphaFoldDB" id="A0AAV2LZS7"/>